<sequence>MADSVSPPIQVEIRVNGKTVSTILAASFAGTEDRHGVTFSAERWLPTIPMPPNDAIPGLTGTVLPDLIEEKVFRAEASLRNVPVNLSDLVHDAIFEGN</sequence>
<name>A0ABT3CMN4_9MYCO</name>
<proteinExistence type="predicted"/>
<evidence type="ECO:0000313" key="2">
    <source>
        <dbReference type="Proteomes" id="UP001526201"/>
    </source>
</evidence>
<evidence type="ECO:0000313" key="1">
    <source>
        <dbReference type="EMBL" id="MCV7230689.1"/>
    </source>
</evidence>
<protein>
    <submittedName>
        <fullName evidence="1">Uncharacterized protein</fullName>
    </submittedName>
</protein>
<dbReference type="RefSeq" id="WP_264071976.1">
    <property type="nucleotide sequence ID" value="NZ_JACKTY010000051.1"/>
</dbReference>
<dbReference type="EMBL" id="JACKTY010000051">
    <property type="protein sequence ID" value="MCV7230689.1"/>
    <property type="molecule type" value="Genomic_DNA"/>
</dbReference>
<comment type="caution">
    <text evidence="1">The sequence shown here is derived from an EMBL/GenBank/DDBJ whole genome shotgun (WGS) entry which is preliminary data.</text>
</comment>
<reference evidence="1 2" key="1">
    <citation type="journal article" date="2022" name="BMC Genomics">
        <title>Comparative genome analysis of mycobacteria focusing on tRNA and non-coding RNA.</title>
        <authorList>
            <person name="Behra P.R.K."/>
            <person name="Pettersson B.M.F."/>
            <person name="Ramesh M."/>
            <person name="Das S."/>
            <person name="Dasgupta S."/>
            <person name="Kirsebom L.A."/>
        </authorList>
    </citation>
    <scope>NUCLEOTIDE SEQUENCE [LARGE SCALE GENOMIC DNA]</scope>
    <source>
        <strain evidence="1 2">DSM 44078</strain>
    </source>
</reference>
<organism evidence="1 2">
    <name type="scientific">Mycolicibacterium komossense</name>
    <dbReference type="NCBI Taxonomy" id="1779"/>
    <lineage>
        <taxon>Bacteria</taxon>
        <taxon>Bacillati</taxon>
        <taxon>Actinomycetota</taxon>
        <taxon>Actinomycetes</taxon>
        <taxon>Mycobacteriales</taxon>
        <taxon>Mycobacteriaceae</taxon>
        <taxon>Mycolicibacterium</taxon>
    </lineage>
</organism>
<gene>
    <name evidence="1" type="ORF">H7J73_32245</name>
</gene>
<keyword evidence="2" id="KW-1185">Reference proteome</keyword>
<accession>A0ABT3CMN4</accession>
<dbReference type="Proteomes" id="UP001526201">
    <property type="component" value="Unassembled WGS sequence"/>
</dbReference>